<dbReference type="GeneTree" id="ENSGT00390000018647"/>
<evidence type="ECO:0000313" key="3">
    <source>
        <dbReference type="Proteomes" id="UP000002279"/>
    </source>
</evidence>
<protein>
    <recommendedName>
        <fullName evidence="4">Coiled-coil domain containing 87</fullName>
    </recommendedName>
</protein>
<feature type="compositionally biased region" description="Pro residues" evidence="1">
    <location>
        <begin position="20"/>
        <end position="29"/>
    </location>
</feature>
<feature type="compositionally biased region" description="Basic and acidic residues" evidence="1">
    <location>
        <begin position="210"/>
        <end position="220"/>
    </location>
</feature>
<gene>
    <name evidence="2" type="primary">CCDC87</name>
</gene>
<dbReference type="Proteomes" id="UP000002279">
    <property type="component" value="Chromosome 3"/>
</dbReference>
<dbReference type="Gene3D" id="1.20.58.1520">
    <property type="match status" value="1"/>
</dbReference>
<feature type="compositionally biased region" description="Pro residues" evidence="1">
    <location>
        <begin position="1"/>
        <end position="10"/>
    </location>
</feature>
<dbReference type="AlphaFoldDB" id="A0A6I8NTB8"/>
<reference evidence="2" key="3">
    <citation type="submission" date="2025-09" db="UniProtKB">
        <authorList>
            <consortium name="Ensembl"/>
        </authorList>
    </citation>
    <scope>IDENTIFICATION</scope>
    <source>
        <strain evidence="2">Glennie</strain>
    </source>
</reference>
<feature type="region of interest" description="Disordered" evidence="1">
    <location>
        <begin position="158"/>
        <end position="220"/>
    </location>
</feature>
<organism evidence="2 3">
    <name type="scientific">Ornithorhynchus anatinus</name>
    <name type="common">Duckbill platypus</name>
    <dbReference type="NCBI Taxonomy" id="9258"/>
    <lineage>
        <taxon>Eukaryota</taxon>
        <taxon>Metazoa</taxon>
        <taxon>Chordata</taxon>
        <taxon>Craniata</taxon>
        <taxon>Vertebrata</taxon>
        <taxon>Euteleostomi</taxon>
        <taxon>Mammalia</taxon>
        <taxon>Monotremata</taxon>
        <taxon>Ornithorhynchidae</taxon>
        <taxon>Ornithorhynchus</taxon>
    </lineage>
</organism>
<evidence type="ECO:0000313" key="2">
    <source>
        <dbReference type="Ensembl" id="ENSOANP00000044514.1"/>
    </source>
</evidence>
<dbReference type="Ensembl" id="ENSOANT00000070861.1">
    <property type="protein sequence ID" value="ENSOANP00000044514.1"/>
    <property type="gene ID" value="ENSOANG00000046599.1"/>
</dbReference>
<dbReference type="PANTHER" id="PTHR16078">
    <property type="entry name" value="COILED-COIL DOMAIN-CONTAINING PROTEIN 87"/>
    <property type="match status" value="1"/>
</dbReference>
<proteinExistence type="predicted"/>
<accession>A0A6I8NTB8</accession>
<dbReference type="FunCoup" id="A0A6I8NTB8">
    <property type="interactions" value="37"/>
</dbReference>
<dbReference type="InterPro" id="IPR037383">
    <property type="entry name" value="CCDC87"/>
</dbReference>
<reference evidence="2 3" key="1">
    <citation type="journal article" date="2008" name="Nature">
        <title>Genome analysis of the platypus reveals unique signatures of evolution.</title>
        <authorList>
            <person name="Warren W.C."/>
            <person name="Hillier L.W."/>
            <person name="Marshall Graves J.A."/>
            <person name="Birney E."/>
            <person name="Ponting C.P."/>
            <person name="Grutzner F."/>
            <person name="Belov K."/>
            <person name="Miller W."/>
            <person name="Clarke L."/>
            <person name="Chinwalla A.T."/>
            <person name="Yang S.P."/>
            <person name="Heger A."/>
            <person name="Locke D.P."/>
            <person name="Miethke P."/>
            <person name="Waters P.D."/>
            <person name="Veyrunes F."/>
            <person name="Fulton L."/>
            <person name="Fulton B."/>
            <person name="Graves T."/>
            <person name="Wallis J."/>
            <person name="Puente X.S."/>
            <person name="Lopez-Otin C."/>
            <person name="Ordonez G.R."/>
            <person name="Eichler E.E."/>
            <person name="Chen L."/>
            <person name="Cheng Z."/>
            <person name="Deakin J.E."/>
            <person name="Alsop A."/>
            <person name="Thompson K."/>
            <person name="Kirby P."/>
            <person name="Papenfuss A.T."/>
            <person name="Wakefield M.J."/>
            <person name="Olender T."/>
            <person name="Lancet D."/>
            <person name="Huttley G.A."/>
            <person name="Smit A.F."/>
            <person name="Pask A."/>
            <person name="Temple-Smith P."/>
            <person name="Batzer M.A."/>
            <person name="Walker J.A."/>
            <person name="Konkel M.K."/>
            <person name="Harris R.S."/>
            <person name="Whittington C.M."/>
            <person name="Wong E.S."/>
            <person name="Gemmell N.J."/>
            <person name="Buschiazzo E."/>
            <person name="Vargas Jentzsch I.M."/>
            <person name="Merkel A."/>
            <person name="Schmitz J."/>
            <person name="Zemann A."/>
            <person name="Churakov G."/>
            <person name="Kriegs J.O."/>
            <person name="Brosius J."/>
            <person name="Murchison E.P."/>
            <person name="Sachidanandam R."/>
            <person name="Smith C."/>
            <person name="Hannon G.J."/>
            <person name="Tsend-Ayush E."/>
            <person name="McMillan D."/>
            <person name="Attenborough R."/>
            <person name="Rens W."/>
            <person name="Ferguson-Smith M."/>
            <person name="Lefevre C.M."/>
            <person name="Sharp J.A."/>
            <person name="Nicholas K.R."/>
            <person name="Ray D.A."/>
            <person name="Kube M."/>
            <person name="Reinhardt R."/>
            <person name="Pringle T.H."/>
            <person name="Taylor J."/>
            <person name="Jones R.C."/>
            <person name="Nixon B."/>
            <person name="Dacheux J.L."/>
            <person name="Niwa H."/>
            <person name="Sekita Y."/>
            <person name="Huang X."/>
            <person name="Stark A."/>
            <person name="Kheradpour P."/>
            <person name="Kellis M."/>
            <person name="Flicek P."/>
            <person name="Chen Y."/>
            <person name="Webber C."/>
            <person name="Hardison R."/>
            <person name="Nelson J."/>
            <person name="Hallsworth-Pepin K."/>
            <person name="Delehaunty K."/>
            <person name="Markovic C."/>
            <person name="Minx P."/>
            <person name="Feng Y."/>
            <person name="Kremitzki C."/>
            <person name="Mitreva M."/>
            <person name="Glasscock J."/>
            <person name="Wylie T."/>
            <person name="Wohldmann P."/>
            <person name="Thiru P."/>
            <person name="Nhan M.N."/>
            <person name="Pohl C.S."/>
            <person name="Smith S.M."/>
            <person name="Hou S."/>
            <person name="Nefedov M."/>
            <person name="de Jong P.J."/>
            <person name="Renfree M.B."/>
            <person name="Mardis E.R."/>
            <person name="Wilson R.K."/>
        </authorList>
    </citation>
    <scope>NUCLEOTIDE SEQUENCE [LARGE SCALE GENOMIC DNA]</scope>
    <source>
        <strain evidence="2 3">Glennie</strain>
    </source>
</reference>
<name>A0A6I8NTB8_ORNAN</name>
<sequence>PARGPRPAPPLQLDRGLPRPAEPPRPLTRPPAAVARTEKLREALEALRAEERRARRDRRPPGPGPLHPQPAADTLELRGRTVRAAARRLPVRALSVALRVPCARVLYNHLTGELGPELVAGLDAPLWSGRAMWDVYEELLGCLSADHLGFERGPLVEPASEADGAGSAPSLRPSLRPGSRSTLNPQLKGIGCRGRSPGQRSPRFSPTSPPDRRAPPDSDDYFRFLAAQDGDFLWVIYRLYLEEPPEEEPPAPKADPGGPAAFVRGLWDPGTVPVQGLGARRLPGETPLPLLQRRLERVWSVLQVPEPKRLDMAIKYSSDAHLGQLPYLVDAWERAIRPIQERETALARLERFEMRASDPNRFFLSGEGRPGGRPQEARVRAFLHKRVAKAEGPLGRLLEEIQVTFGEPVTLRGRPYLDKMKRDRVEMLYWLQQERRAGDLVHGPLRARLRPLVGAPGPRPPGSPRSASPSPTPGF</sequence>
<evidence type="ECO:0008006" key="4">
    <source>
        <dbReference type="Google" id="ProtNLM"/>
    </source>
</evidence>
<dbReference type="InParanoid" id="A0A6I8NTB8"/>
<feature type="region of interest" description="Disordered" evidence="1">
    <location>
        <begin position="1"/>
        <end position="74"/>
    </location>
</feature>
<keyword evidence="3" id="KW-1185">Reference proteome</keyword>
<dbReference type="Bgee" id="ENSOANG00000046599">
    <property type="expression patterns" value="Expressed in testis and 1 other cell type or tissue"/>
</dbReference>
<feature type="compositionally biased region" description="Low complexity" evidence="1">
    <location>
        <begin position="167"/>
        <end position="183"/>
    </location>
</feature>
<reference evidence="2" key="2">
    <citation type="submission" date="2025-08" db="UniProtKB">
        <authorList>
            <consortium name="Ensembl"/>
        </authorList>
    </citation>
    <scope>IDENTIFICATION</scope>
    <source>
        <strain evidence="2">Glennie</strain>
    </source>
</reference>
<dbReference type="PANTHER" id="PTHR16078:SF1">
    <property type="entry name" value="COILED-COIL DOMAIN-CONTAINING PROTEIN 87"/>
    <property type="match status" value="1"/>
</dbReference>
<dbReference type="OMA" id="WNTNTIM"/>
<feature type="compositionally biased region" description="Basic and acidic residues" evidence="1">
    <location>
        <begin position="36"/>
        <end position="54"/>
    </location>
</feature>
<feature type="region of interest" description="Disordered" evidence="1">
    <location>
        <begin position="450"/>
        <end position="475"/>
    </location>
</feature>
<evidence type="ECO:0000256" key="1">
    <source>
        <dbReference type="SAM" id="MobiDB-lite"/>
    </source>
</evidence>